<organism evidence="1 3">
    <name type="scientific">Moraxella caviae</name>
    <dbReference type="NCBI Taxonomy" id="34060"/>
    <lineage>
        <taxon>Bacteria</taxon>
        <taxon>Pseudomonadati</taxon>
        <taxon>Pseudomonadota</taxon>
        <taxon>Gammaproteobacteria</taxon>
        <taxon>Moraxellales</taxon>
        <taxon>Moraxellaceae</taxon>
        <taxon>Moraxella</taxon>
    </lineage>
</organism>
<dbReference type="OrthoDB" id="2833825at2"/>
<evidence type="ECO:0000313" key="1">
    <source>
        <dbReference type="EMBL" id="OOR92777.1"/>
    </source>
</evidence>
<evidence type="ECO:0000313" key="2">
    <source>
        <dbReference type="EMBL" id="STZ14186.1"/>
    </source>
</evidence>
<dbReference type="Proteomes" id="UP000190435">
    <property type="component" value="Unassembled WGS sequence"/>
</dbReference>
<sequence>MDLKRDISKNVLEFAQKRDVLHHRYLSFDFCYHYFYNINTSTQDREKSCYVLWSYLASWGMLRGSSFLL</sequence>
<dbReference type="RefSeq" id="WP_078275669.1">
    <property type="nucleotide sequence ID" value="NZ_CAACXO010000045.1"/>
</dbReference>
<dbReference type="AlphaFoldDB" id="A0A1T0AAM4"/>
<proteinExistence type="predicted"/>
<dbReference type="EMBL" id="UGQE01000004">
    <property type="protein sequence ID" value="STZ14186.1"/>
    <property type="molecule type" value="Genomic_DNA"/>
</dbReference>
<dbReference type="Proteomes" id="UP000255279">
    <property type="component" value="Unassembled WGS sequence"/>
</dbReference>
<name>A0A1T0AAM4_9GAMM</name>
<reference evidence="2 4" key="2">
    <citation type="submission" date="2018-06" db="EMBL/GenBank/DDBJ databases">
        <authorList>
            <consortium name="Pathogen Informatics"/>
            <person name="Doyle S."/>
        </authorList>
    </citation>
    <scope>NUCLEOTIDE SEQUENCE [LARGE SCALE GENOMIC DNA]</scope>
    <source>
        <strain evidence="2 4">NCTC10293</strain>
    </source>
</reference>
<dbReference type="EMBL" id="MUXU01000010">
    <property type="protein sequence ID" value="OOR92777.1"/>
    <property type="molecule type" value="Genomic_DNA"/>
</dbReference>
<keyword evidence="3" id="KW-1185">Reference proteome</keyword>
<accession>A0A1T0AAM4</accession>
<dbReference type="STRING" id="34060.B0181_01185"/>
<protein>
    <submittedName>
        <fullName evidence="1">Uncharacterized protein</fullName>
    </submittedName>
</protein>
<gene>
    <name evidence="1" type="ORF">B0181_01185</name>
    <name evidence="2" type="ORF">NCTC10293_01776</name>
</gene>
<reference evidence="1 3" key="1">
    <citation type="submission" date="2017-02" db="EMBL/GenBank/DDBJ databases">
        <title>Draft genome sequence of Moraxella caviae CCUG 355 type strain.</title>
        <authorList>
            <person name="Engstrom-Jakobsson H."/>
            <person name="Salva-Serra F."/>
            <person name="Thorell K."/>
            <person name="Gonzales-Siles L."/>
            <person name="Karlsson R."/>
            <person name="Boulund F."/>
            <person name="Engstrand L."/>
            <person name="Moore E."/>
        </authorList>
    </citation>
    <scope>NUCLEOTIDE SEQUENCE [LARGE SCALE GENOMIC DNA]</scope>
    <source>
        <strain evidence="1 3">CCUG 355</strain>
    </source>
</reference>
<evidence type="ECO:0000313" key="3">
    <source>
        <dbReference type="Proteomes" id="UP000190435"/>
    </source>
</evidence>
<evidence type="ECO:0000313" key="4">
    <source>
        <dbReference type="Proteomes" id="UP000255279"/>
    </source>
</evidence>